<organism evidence="7 8">
    <name type="scientific">Vreelandella sulfidaeris</name>
    <dbReference type="NCBI Taxonomy" id="115553"/>
    <lineage>
        <taxon>Bacteria</taxon>
        <taxon>Pseudomonadati</taxon>
        <taxon>Pseudomonadota</taxon>
        <taxon>Gammaproteobacteria</taxon>
        <taxon>Oceanospirillales</taxon>
        <taxon>Halomonadaceae</taxon>
        <taxon>Vreelandella</taxon>
    </lineage>
</organism>
<dbReference type="InterPro" id="IPR050469">
    <property type="entry name" value="Diguanylate_Cyclase"/>
</dbReference>
<dbReference type="Gene3D" id="3.30.70.270">
    <property type="match status" value="1"/>
</dbReference>
<name>A0A365TRG0_9GAMM</name>
<evidence type="ECO:0000256" key="1">
    <source>
        <dbReference type="ARBA" id="ARBA00001946"/>
    </source>
</evidence>
<comment type="catalytic activity">
    <reaction evidence="3">
        <text>2 GTP = 3',3'-c-di-GMP + 2 diphosphate</text>
        <dbReference type="Rhea" id="RHEA:24898"/>
        <dbReference type="ChEBI" id="CHEBI:33019"/>
        <dbReference type="ChEBI" id="CHEBI:37565"/>
        <dbReference type="ChEBI" id="CHEBI:58805"/>
        <dbReference type="EC" id="2.7.7.65"/>
    </reaction>
</comment>
<evidence type="ECO:0000256" key="4">
    <source>
        <dbReference type="SAM" id="Coils"/>
    </source>
</evidence>
<dbReference type="PANTHER" id="PTHR45138">
    <property type="entry name" value="REGULATORY COMPONENTS OF SENSORY TRANSDUCTION SYSTEM"/>
    <property type="match status" value="1"/>
</dbReference>
<protein>
    <recommendedName>
        <fullName evidence="2">diguanylate cyclase</fullName>
        <ecNumber evidence="2">2.7.7.65</ecNumber>
    </recommendedName>
</protein>
<dbReference type="CDD" id="cd01949">
    <property type="entry name" value="GGDEF"/>
    <property type="match status" value="1"/>
</dbReference>
<dbReference type="PROSITE" id="PS50887">
    <property type="entry name" value="GGDEF"/>
    <property type="match status" value="1"/>
</dbReference>
<dbReference type="EMBL" id="QNTU01000002">
    <property type="protein sequence ID" value="RBI68587.1"/>
    <property type="molecule type" value="Genomic_DNA"/>
</dbReference>
<dbReference type="RefSeq" id="WP_113268559.1">
    <property type="nucleotide sequence ID" value="NZ_QNTU01000002.1"/>
</dbReference>
<dbReference type="Pfam" id="PF00990">
    <property type="entry name" value="GGDEF"/>
    <property type="match status" value="1"/>
</dbReference>
<dbReference type="GO" id="GO:0052621">
    <property type="term" value="F:diguanylate cyclase activity"/>
    <property type="evidence" value="ECO:0007669"/>
    <property type="project" value="UniProtKB-EC"/>
</dbReference>
<dbReference type="Proteomes" id="UP000252204">
    <property type="component" value="Unassembled WGS sequence"/>
</dbReference>
<comment type="caution">
    <text evidence="7">The sequence shown here is derived from an EMBL/GenBank/DDBJ whole genome shotgun (WGS) entry which is preliminary data.</text>
</comment>
<evidence type="ECO:0000313" key="7">
    <source>
        <dbReference type="EMBL" id="RBI68587.1"/>
    </source>
</evidence>
<feature type="coiled-coil region" evidence="4">
    <location>
        <begin position="316"/>
        <end position="343"/>
    </location>
</feature>
<evidence type="ECO:0000259" key="6">
    <source>
        <dbReference type="PROSITE" id="PS51833"/>
    </source>
</evidence>
<dbReference type="InterPro" id="IPR013976">
    <property type="entry name" value="HDOD"/>
</dbReference>
<dbReference type="InterPro" id="IPR000160">
    <property type="entry name" value="GGDEF_dom"/>
</dbReference>
<dbReference type="EC" id="2.7.7.65" evidence="2"/>
<dbReference type="Gene3D" id="1.10.3210.10">
    <property type="entry name" value="Hypothetical protein af1432"/>
    <property type="match status" value="1"/>
</dbReference>
<dbReference type="Pfam" id="PF08668">
    <property type="entry name" value="HDOD"/>
    <property type="match status" value="1"/>
</dbReference>
<feature type="domain" description="HDOD" evidence="6">
    <location>
        <begin position="33"/>
        <end position="225"/>
    </location>
</feature>
<reference evidence="8" key="1">
    <citation type="submission" date="2018-06" db="EMBL/GenBank/DDBJ databases">
        <title>Whole genome sequencing of four bacterial strains from South Shetland trench revealing bio-synthetic gene clusters.</title>
        <authorList>
            <person name="Abdel-Mageed W.M."/>
            <person name="Lehri B."/>
            <person name="Jarmusch S."/>
            <person name="Miranda K."/>
            <person name="Goodfellow M."/>
            <person name="Jaspars M."/>
            <person name="Karlyshev A.V."/>
        </authorList>
    </citation>
    <scope>NUCLEOTIDE SEQUENCE [LARGE SCALE GENOMIC DNA]</scope>
    <source>
        <strain evidence="8">SST4</strain>
    </source>
</reference>
<evidence type="ECO:0000256" key="3">
    <source>
        <dbReference type="ARBA" id="ARBA00034247"/>
    </source>
</evidence>
<keyword evidence="4" id="KW-0175">Coiled coil</keyword>
<dbReference type="FunFam" id="3.30.70.270:FF:000001">
    <property type="entry name" value="Diguanylate cyclase domain protein"/>
    <property type="match status" value="1"/>
</dbReference>
<feature type="domain" description="GGDEF" evidence="5">
    <location>
        <begin position="374"/>
        <end position="509"/>
    </location>
</feature>
<keyword evidence="8" id="KW-1185">Reference proteome</keyword>
<dbReference type="SMART" id="SM00267">
    <property type="entry name" value="GGDEF"/>
    <property type="match status" value="1"/>
</dbReference>
<evidence type="ECO:0000313" key="8">
    <source>
        <dbReference type="Proteomes" id="UP000252204"/>
    </source>
</evidence>
<dbReference type="PANTHER" id="PTHR45138:SF9">
    <property type="entry name" value="DIGUANYLATE CYCLASE DGCM-RELATED"/>
    <property type="match status" value="1"/>
</dbReference>
<evidence type="ECO:0000259" key="5">
    <source>
        <dbReference type="PROSITE" id="PS50887"/>
    </source>
</evidence>
<gene>
    <name evidence="7" type="ORF">DQ400_04200</name>
</gene>
<dbReference type="SUPFAM" id="SSF109604">
    <property type="entry name" value="HD-domain/PDEase-like"/>
    <property type="match status" value="1"/>
</dbReference>
<dbReference type="InterPro" id="IPR029787">
    <property type="entry name" value="Nucleotide_cyclase"/>
</dbReference>
<dbReference type="InterPro" id="IPR043128">
    <property type="entry name" value="Rev_trsase/Diguanyl_cyclase"/>
</dbReference>
<comment type="cofactor">
    <cofactor evidence="1">
        <name>Mg(2+)</name>
        <dbReference type="ChEBI" id="CHEBI:18420"/>
    </cofactor>
</comment>
<evidence type="ECO:0000256" key="2">
    <source>
        <dbReference type="ARBA" id="ARBA00012528"/>
    </source>
</evidence>
<dbReference type="OrthoDB" id="9803824at2"/>
<dbReference type="AlphaFoldDB" id="A0A365TRG0"/>
<sequence length="509" mass="56183">MLAIQPTDNSQQLSLSANLPDFIREGLNDCFNLPTLPSAAIKVLDVARSPNANVKAYAEAIQTDPILTMRLLALANSAYYARRAPTIHTCREAVARVGLDTTLATTLSFNLFKLKDQAAYLQRVWSRSLIAAIAARYLAEQLCPGQAGFVFTAALLQDIGVLALKALYPEDVEAIYEPLPTHHSELIHSEQLQFGCDHATVGAWLAAKWGVPTHLAEAISTSHSDFTFAPIDLFCVRISGLIADAWLAPSPAHSLVSLMRKLKNHTEAQHIVLAELLSTIETQLPSLADVLEITAPKNLDSDALMAEAQHLLFQQTLALNARLEQQQSELANLLKRQDELEVCSRIDPLTGLANRGWLEEQLSEHFTHCREEGRNLSVAFIDLDHFKMVNDQYGHLVGDVILENFGKLLRELVRDSDLAGRFGGEEFMIIMPNEDAHSAQQLVKQILQKLAEQPIAYVENQPIHITVSIGIACLHDGGFADSRELMNAADQTMYFVKHSGRCGIAIYGQ</sequence>
<accession>A0A365TRG0</accession>
<proteinExistence type="predicted"/>
<dbReference type="PROSITE" id="PS51833">
    <property type="entry name" value="HDOD"/>
    <property type="match status" value="1"/>
</dbReference>
<dbReference type="SUPFAM" id="SSF55073">
    <property type="entry name" value="Nucleotide cyclase"/>
    <property type="match status" value="1"/>
</dbReference>
<dbReference type="NCBIfam" id="TIGR00254">
    <property type="entry name" value="GGDEF"/>
    <property type="match status" value="1"/>
</dbReference>